<protein>
    <recommendedName>
        <fullName evidence="4">Cell surface protein</fullName>
    </recommendedName>
</protein>
<feature type="chain" id="PRO_5043768736" description="Cell surface protein" evidence="1">
    <location>
        <begin position="26"/>
        <end position="587"/>
    </location>
</feature>
<evidence type="ECO:0008006" key="4">
    <source>
        <dbReference type="Google" id="ProtNLM"/>
    </source>
</evidence>
<proteinExistence type="predicted"/>
<gene>
    <name evidence="2" type="ORF">EDC60_0275</name>
</gene>
<feature type="signal peptide" evidence="1">
    <location>
        <begin position="1"/>
        <end position="25"/>
    </location>
</feature>
<dbReference type="Proteomes" id="UP000271868">
    <property type="component" value="Unassembled WGS sequence"/>
</dbReference>
<dbReference type="AlphaFoldDB" id="A0AAX1WY57"/>
<evidence type="ECO:0000313" key="3">
    <source>
        <dbReference type="Proteomes" id="UP000271868"/>
    </source>
</evidence>
<accession>A0AAX1WY57</accession>
<evidence type="ECO:0000256" key="1">
    <source>
        <dbReference type="SAM" id="SignalP"/>
    </source>
</evidence>
<evidence type="ECO:0000313" key="2">
    <source>
        <dbReference type="EMBL" id="ROR50522.1"/>
    </source>
</evidence>
<keyword evidence="3" id="KW-1185">Reference proteome</keyword>
<sequence>MKKNVLALSIAAMIGGLGFAGAASADVIVGTGVAAGAGSVNVQQGLLIDAVTPANSTMSGQALGANLALSEGGVGNMLLVPYYSAQNGNMTVLHVVNTDTLNGKAVKVRFRGAANSDDVMDFQVFMSPGDVWTAAVTAGADGVAQIQSADNTCTVPALGNNTPQAFATNRLDPNKSDAEKANGTREGYVEIFNMADIPSDKLYTVGTTANTNSALYTAIKHVNAVAPCSVAGSPAEATLFGVALTNYTAEADAANAGFNTPTGGLMGDWYIINVPETTTFSGASTAVVADGRGNFVHFPQIDTGVAAAAIDAFTADPLLRTDALKTDGTAFGATPALAAGYYDLPDMSTPYLAADIGNPKAQAVKLTSALAVTSVTNQYANDESITAKTDWVFSMPTRRYSVAANYAAISGTTPANDSNTSYRLFSDLIVGVTPDAAATLQDEWFFAANTPVSTDGKGNICVKADAQKFWDREETTPGASTPGPVFSPRTPGVAAVVSLCGEASVLAFKDLGNSVLASSVARSTITSGTYTNGWGVVTTANDIGAPGAGVVEGLPLMGASFIKLSNPQVAPGLSGTYGITWPHRFTR</sequence>
<organism evidence="2 3">
    <name type="scientific">Diaphorobacter nitroreducens</name>
    <dbReference type="NCBI Taxonomy" id="164759"/>
    <lineage>
        <taxon>Bacteria</taxon>
        <taxon>Pseudomonadati</taxon>
        <taxon>Pseudomonadota</taxon>
        <taxon>Betaproteobacteria</taxon>
        <taxon>Burkholderiales</taxon>
        <taxon>Comamonadaceae</taxon>
        <taxon>Diaphorobacter</taxon>
    </lineage>
</organism>
<dbReference type="RefSeq" id="WP_123674939.1">
    <property type="nucleotide sequence ID" value="NZ_RJVL01000001.1"/>
</dbReference>
<keyword evidence="1" id="KW-0732">Signal</keyword>
<comment type="caution">
    <text evidence="2">The sequence shown here is derived from an EMBL/GenBank/DDBJ whole genome shotgun (WGS) entry which is preliminary data.</text>
</comment>
<reference evidence="2 3" key="1">
    <citation type="submission" date="2018-11" db="EMBL/GenBank/DDBJ databases">
        <title>Genomic Encyclopedia of Type Strains, Phase IV (KMG-IV): sequencing the most valuable type-strain genomes for metagenomic binning, comparative biology and taxonomic classification.</title>
        <authorList>
            <person name="Goeker M."/>
        </authorList>
    </citation>
    <scope>NUCLEOTIDE SEQUENCE [LARGE SCALE GENOMIC DNA]</scope>
    <source>
        <strain evidence="2 3">DSM 15985</strain>
    </source>
</reference>
<dbReference type="EMBL" id="RJVL01000001">
    <property type="protein sequence ID" value="ROR50522.1"/>
    <property type="molecule type" value="Genomic_DNA"/>
</dbReference>
<name>A0AAX1WY57_9BURK</name>